<name>A0A974CH91_XENLA</name>
<dbReference type="CDD" id="cd00190">
    <property type="entry name" value="Tryp_SPc"/>
    <property type="match status" value="1"/>
</dbReference>
<evidence type="ECO:0000259" key="6">
    <source>
        <dbReference type="PROSITE" id="PS50240"/>
    </source>
</evidence>
<keyword evidence="3" id="KW-0378">Hydrolase</keyword>
<dbReference type="InterPro" id="IPR001254">
    <property type="entry name" value="Trypsin_dom"/>
</dbReference>
<protein>
    <recommendedName>
        <fullName evidence="6">Peptidase S1 domain-containing protein</fullName>
    </recommendedName>
</protein>
<evidence type="ECO:0000256" key="5">
    <source>
        <dbReference type="ARBA" id="ARBA00023157"/>
    </source>
</evidence>
<dbReference type="AlphaFoldDB" id="A0A974CH91"/>
<dbReference type="GO" id="GO:0004252">
    <property type="term" value="F:serine-type endopeptidase activity"/>
    <property type="evidence" value="ECO:0007669"/>
    <property type="project" value="InterPro"/>
</dbReference>
<dbReference type="InterPro" id="IPR018114">
    <property type="entry name" value="TRYPSIN_HIS"/>
</dbReference>
<dbReference type="EMBL" id="CM004478">
    <property type="protein sequence ID" value="OCT73379.1"/>
    <property type="molecule type" value="Genomic_DNA"/>
</dbReference>
<dbReference type="PANTHER" id="PTHR24257">
    <property type="entry name" value="CHYMOTRYPSIN-LIKE ELASTASE FAMILY MEMBER"/>
    <property type="match status" value="1"/>
</dbReference>
<dbReference type="Proteomes" id="UP000694892">
    <property type="component" value="Chromosome 7L"/>
</dbReference>
<feature type="domain" description="Peptidase S1" evidence="6">
    <location>
        <begin position="14"/>
        <end position="253"/>
    </location>
</feature>
<proteinExistence type="predicted"/>
<evidence type="ECO:0000256" key="3">
    <source>
        <dbReference type="ARBA" id="ARBA00022801"/>
    </source>
</evidence>
<reference evidence="8" key="1">
    <citation type="journal article" date="2016" name="Nature">
        <title>Genome evolution in the allotetraploid frog Xenopus laevis.</title>
        <authorList>
            <person name="Session A.M."/>
            <person name="Uno Y."/>
            <person name="Kwon T."/>
            <person name="Chapman J.A."/>
            <person name="Toyoda A."/>
            <person name="Takahashi S."/>
            <person name="Fukui A."/>
            <person name="Hikosaka A."/>
            <person name="Suzuki A."/>
            <person name="Kondo M."/>
            <person name="van Heeringen S.J."/>
            <person name="Quigley I."/>
            <person name="Heinz S."/>
            <person name="Ogino H."/>
            <person name="Ochi H."/>
            <person name="Hellsten U."/>
            <person name="Lyons J.B."/>
            <person name="Simakov O."/>
            <person name="Putnam N."/>
            <person name="Stites J."/>
            <person name="Kuroki Y."/>
            <person name="Tanaka T."/>
            <person name="Michiue T."/>
            <person name="Watanabe M."/>
            <person name="Bogdanovic O."/>
            <person name="Lister R."/>
            <person name="Georgiou G."/>
            <person name="Paranjpe S.S."/>
            <person name="van Kruijsbergen I."/>
            <person name="Shu S."/>
            <person name="Carlson J."/>
            <person name="Kinoshita T."/>
            <person name="Ohta Y."/>
            <person name="Mawaribuchi S."/>
            <person name="Jenkins J."/>
            <person name="Grimwood J."/>
            <person name="Schmutz J."/>
            <person name="Mitros T."/>
            <person name="Mozaffari S.V."/>
            <person name="Suzuki Y."/>
            <person name="Haramoto Y."/>
            <person name="Yamamoto T.S."/>
            <person name="Takagi C."/>
            <person name="Heald R."/>
            <person name="Miller K."/>
            <person name="Haudenschild C."/>
            <person name="Kitzman J."/>
            <person name="Nakayama T."/>
            <person name="Izutsu Y."/>
            <person name="Robert J."/>
            <person name="Fortriede J."/>
            <person name="Burns K."/>
            <person name="Lotay V."/>
            <person name="Karimi K."/>
            <person name="Yasuoka Y."/>
            <person name="Dichmann D.S."/>
            <person name="Flajnik M.F."/>
            <person name="Houston D.W."/>
            <person name="Shendure J."/>
            <person name="DuPasquier L."/>
            <person name="Vize P.D."/>
            <person name="Zorn A.M."/>
            <person name="Ito M."/>
            <person name="Marcotte E.M."/>
            <person name="Wallingford J.B."/>
            <person name="Ito Y."/>
            <person name="Asashima M."/>
            <person name="Ueno N."/>
            <person name="Matsuda Y."/>
            <person name="Veenstra G.J."/>
            <person name="Fujiyama A."/>
            <person name="Harland R.M."/>
            <person name="Taira M."/>
            <person name="Rokhsar D.S."/>
        </authorList>
    </citation>
    <scope>NUCLEOTIDE SEQUENCE [LARGE SCALE GENOMIC DNA]</scope>
    <source>
        <strain evidence="8">J</strain>
    </source>
</reference>
<organism evidence="7 8">
    <name type="scientific">Xenopus laevis</name>
    <name type="common">African clawed frog</name>
    <dbReference type="NCBI Taxonomy" id="8355"/>
    <lineage>
        <taxon>Eukaryota</taxon>
        <taxon>Metazoa</taxon>
        <taxon>Chordata</taxon>
        <taxon>Craniata</taxon>
        <taxon>Vertebrata</taxon>
        <taxon>Euteleostomi</taxon>
        <taxon>Amphibia</taxon>
        <taxon>Batrachia</taxon>
        <taxon>Anura</taxon>
        <taxon>Pipoidea</taxon>
        <taxon>Pipidae</taxon>
        <taxon>Xenopodinae</taxon>
        <taxon>Xenopus</taxon>
        <taxon>Xenopus</taxon>
    </lineage>
</organism>
<dbReference type="PROSITE" id="PS00134">
    <property type="entry name" value="TRYPSIN_HIS"/>
    <property type="match status" value="1"/>
</dbReference>
<accession>A0A974CH91</accession>
<dbReference type="SUPFAM" id="SSF50494">
    <property type="entry name" value="Trypsin-like serine proteases"/>
    <property type="match status" value="1"/>
</dbReference>
<evidence type="ECO:0000313" key="8">
    <source>
        <dbReference type="Proteomes" id="UP000694892"/>
    </source>
</evidence>
<dbReference type="InterPro" id="IPR001314">
    <property type="entry name" value="Peptidase_S1A"/>
</dbReference>
<dbReference type="InterPro" id="IPR050850">
    <property type="entry name" value="Peptidase_S1_Elastase_sf"/>
</dbReference>
<evidence type="ECO:0000256" key="2">
    <source>
        <dbReference type="ARBA" id="ARBA00022729"/>
    </source>
</evidence>
<feature type="non-terminal residue" evidence="7">
    <location>
        <position position="1"/>
    </location>
</feature>
<keyword evidence="1" id="KW-0645">Protease</keyword>
<dbReference type="GO" id="GO:0005615">
    <property type="term" value="C:extracellular space"/>
    <property type="evidence" value="ECO:0007669"/>
    <property type="project" value="TreeGrafter"/>
</dbReference>
<sequence>YGCGVPTYHPNTRVVNGEDAGPYSWPWQVSLQFLIRGGRYQHTCGGSLIAPSWVITAAHCIHYDYTYRIVLGEHDLSLEEGAEQYILINNNDLFVHPQWDEGCVQCGHDIALIKLSREAQLNDKVQLGCIPPRGELLSHNQLCYVTGWGLLTSSGPSPDILQQADLPVVGISICTQSDWWGKINEEYLVCAGAAGKAACSSDSGGPLNCKSSDGRWFVYGVTSFGPGACNLPKKPTVFSRVSAHNDWIQEVMDKN</sequence>
<dbReference type="Gene3D" id="2.40.10.10">
    <property type="entry name" value="Trypsin-like serine proteases"/>
    <property type="match status" value="2"/>
</dbReference>
<dbReference type="InterPro" id="IPR009003">
    <property type="entry name" value="Peptidase_S1_PA"/>
</dbReference>
<keyword evidence="5" id="KW-1015">Disulfide bond</keyword>
<dbReference type="PANTHER" id="PTHR24257:SF22">
    <property type="entry name" value="CHYMOTRYPSIN-LIKE ELASTASE FAMILY MEMBER 3B"/>
    <property type="match status" value="1"/>
</dbReference>
<dbReference type="PROSITE" id="PS50240">
    <property type="entry name" value="TRYPSIN_DOM"/>
    <property type="match status" value="1"/>
</dbReference>
<evidence type="ECO:0000256" key="4">
    <source>
        <dbReference type="ARBA" id="ARBA00022825"/>
    </source>
</evidence>
<dbReference type="PRINTS" id="PR00722">
    <property type="entry name" value="CHYMOTRYPSIN"/>
</dbReference>
<keyword evidence="2" id="KW-0732">Signal</keyword>
<keyword evidence="4" id="KW-0720">Serine protease</keyword>
<dbReference type="OMA" id="NEEYLVC"/>
<dbReference type="FunFam" id="2.40.10.10:FF:000120">
    <property type="entry name" value="Putative serine protease"/>
    <property type="match status" value="1"/>
</dbReference>
<dbReference type="InterPro" id="IPR043504">
    <property type="entry name" value="Peptidase_S1_PA_chymotrypsin"/>
</dbReference>
<dbReference type="Pfam" id="PF00089">
    <property type="entry name" value="Trypsin"/>
    <property type="match status" value="1"/>
</dbReference>
<evidence type="ECO:0000313" key="7">
    <source>
        <dbReference type="EMBL" id="OCT73379.1"/>
    </source>
</evidence>
<evidence type="ECO:0000256" key="1">
    <source>
        <dbReference type="ARBA" id="ARBA00022670"/>
    </source>
</evidence>
<dbReference type="SMART" id="SM00020">
    <property type="entry name" value="Tryp_SPc"/>
    <property type="match status" value="1"/>
</dbReference>
<dbReference type="GO" id="GO:0006508">
    <property type="term" value="P:proteolysis"/>
    <property type="evidence" value="ECO:0007669"/>
    <property type="project" value="UniProtKB-KW"/>
</dbReference>
<gene>
    <name evidence="7" type="ORF">XELAEV_18036361mg</name>
</gene>